<dbReference type="Proteomes" id="UP001056837">
    <property type="component" value="Chromosome"/>
</dbReference>
<evidence type="ECO:0000313" key="4">
    <source>
        <dbReference type="Proteomes" id="UP001056837"/>
    </source>
</evidence>
<sequence>MRKILQSILGLICPKPQEPSKPKTLLTYKEIVLMLSEYDETRLKILTNELGFEDTRVNTFGFQELKNYLDYVEKIANKKGIQLKGISFIKGVYNKENTHIDKYEGYENLLYTPTAIVDGVEVAIDVLKSKKGKIVTLKEVLEHNGYEWRYDSRKKKETQKHETKTMMMRTEITLEDSESGVGNKTKIAPPHD</sequence>
<evidence type="ECO:0000313" key="2">
    <source>
        <dbReference type="EMBL" id="UTD16074.1"/>
    </source>
</evidence>
<gene>
    <name evidence="1" type="ORF">D6200_12705</name>
    <name evidence="2" type="ORF">HER15_11585</name>
</gene>
<evidence type="ECO:0000313" key="1">
    <source>
        <dbReference type="EMBL" id="AZJ33376.1"/>
    </source>
</evidence>
<dbReference type="RefSeq" id="WP_047789975.1">
    <property type="nucleotide sequence ID" value="NZ_CANLMG010000005.1"/>
</dbReference>
<proteinExistence type="predicted"/>
<keyword evidence="3" id="KW-1185">Reference proteome</keyword>
<evidence type="ECO:0000313" key="3">
    <source>
        <dbReference type="Proteomes" id="UP000269693"/>
    </source>
</evidence>
<dbReference type="EMBL" id="CP050861">
    <property type="protein sequence ID" value="UTD16074.1"/>
    <property type="molecule type" value="Genomic_DNA"/>
</dbReference>
<dbReference type="AlphaFoldDB" id="A0AAE9MQ16"/>
<reference evidence="2" key="2">
    <citation type="submission" date="2020-04" db="EMBL/GenBank/DDBJ databases">
        <title>Tenacibaculum mesophilum bac2.</title>
        <authorList>
            <person name="Li M."/>
        </authorList>
    </citation>
    <scope>NUCLEOTIDE SEQUENCE</scope>
    <source>
        <strain evidence="2">Bac2</strain>
    </source>
</reference>
<accession>A0AAE9MQ16</accession>
<dbReference type="EMBL" id="CP032544">
    <property type="protein sequence ID" value="AZJ33376.1"/>
    <property type="molecule type" value="Genomic_DNA"/>
</dbReference>
<protein>
    <submittedName>
        <fullName evidence="2">Uncharacterized protein</fullName>
    </submittedName>
</protein>
<organism evidence="2 4">
    <name type="scientific">Tenacibaculum mesophilum</name>
    <dbReference type="NCBI Taxonomy" id="104268"/>
    <lineage>
        <taxon>Bacteria</taxon>
        <taxon>Pseudomonadati</taxon>
        <taxon>Bacteroidota</taxon>
        <taxon>Flavobacteriia</taxon>
        <taxon>Flavobacteriales</taxon>
        <taxon>Flavobacteriaceae</taxon>
        <taxon>Tenacibaculum</taxon>
    </lineage>
</organism>
<reference evidence="1 3" key="1">
    <citation type="submission" date="2018-09" db="EMBL/GenBank/DDBJ databases">
        <title>Insights into the microbiota of Asian seabass (Lates calcarifer) with tenacibaculosis symptoms and description of sp. nov. Tenacibaculum singaporense.</title>
        <authorList>
            <person name="Miyake S."/>
            <person name="Soh M."/>
            <person name="Azman M.N."/>
            <person name="Ngoh S.Y."/>
            <person name="Orban L."/>
            <person name="Seedorf H."/>
        </authorList>
    </citation>
    <scope>NUCLEOTIDE SEQUENCE [LARGE SCALE GENOMIC DNA]</scope>
    <source>
        <strain evidence="1 3">DSM 13764</strain>
    </source>
</reference>
<name>A0AAE9MQ16_9FLAO</name>
<dbReference type="Proteomes" id="UP000269693">
    <property type="component" value="Chromosome"/>
</dbReference>